<protein>
    <submittedName>
        <fullName evidence="2">Uncharacterized protein</fullName>
    </submittedName>
</protein>
<dbReference type="PROSITE" id="PS51257">
    <property type="entry name" value="PROKAR_LIPOPROTEIN"/>
    <property type="match status" value="1"/>
</dbReference>
<feature type="transmembrane region" description="Helical" evidence="1">
    <location>
        <begin position="38"/>
        <end position="57"/>
    </location>
</feature>
<accession>A0A8J6J8R4</accession>
<evidence type="ECO:0000313" key="2">
    <source>
        <dbReference type="EMBL" id="MBC5721978.1"/>
    </source>
</evidence>
<comment type="caution">
    <text evidence="2">The sequence shown here is derived from an EMBL/GenBank/DDBJ whole genome shotgun (WGS) entry which is preliminary data.</text>
</comment>
<sequence>MEIKWYWPMEMLGFVENISAEYQDGYIHYSVSGSCDTVMMWLLLGLFPLLFLFGFLTRRLSARAGRDTLGIWLARVSVALLLGYALLLSIGVGPYIQFYPSGGGFISFDTLEHLLYGIYCSLLALSLFLGGKLGKPK</sequence>
<dbReference type="AlphaFoldDB" id="A0A8J6J8R4"/>
<organism evidence="2 3">
    <name type="scientific">Flintibacter hominis</name>
    <dbReference type="NCBI Taxonomy" id="2763048"/>
    <lineage>
        <taxon>Bacteria</taxon>
        <taxon>Bacillati</taxon>
        <taxon>Bacillota</taxon>
        <taxon>Clostridia</taxon>
        <taxon>Eubacteriales</taxon>
        <taxon>Flintibacter</taxon>
    </lineage>
</organism>
<evidence type="ECO:0000313" key="3">
    <source>
        <dbReference type="Proteomes" id="UP000628736"/>
    </source>
</evidence>
<reference evidence="2" key="1">
    <citation type="submission" date="2020-08" db="EMBL/GenBank/DDBJ databases">
        <title>Genome public.</title>
        <authorList>
            <person name="Liu C."/>
            <person name="Sun Q."/>
        </authorList>
    </citation>
    <scope>NUCLEOTIDE SEQUENCE</scope>
    <source>
        <strain evidence="2">NSJ-23</strain>
    </source>
</reference>
<feature type="transmembrane region" description="Helical" evidence="1">
    <location>
        <begin position="113"/>
        <end position="131"/>
    </location>
</feature>
<dbReference type="RefSeq" id="WP_186852266.1">
    <property type="nucleotide sequence ID" value="NZ_JACOPO010000002.1"/>
</dbReference>
<name>A0A8J6J8R4_9FIRM</name>
<keyword evidence="3" id="KW-1185">Reference proteome</keyword>
<keyword evidence="1" id="KW-0472">Membrane</keyword>
<feature type="transmembrane region" description="Helical" evidence="1">
    <location>
        <begin position="69"/>
        <end position="93"/>
    </location>
</feature>
<keyword evidence="1" id="KW-1133">Transmembrane helix</keyword>
<evidence type="ECO:0000256" key="1">
    <source>
        <dbReference type="SAM" id="Phobius"/>
    </source>
</evidence>
<gene>
    <name evidence="2" type="ORF">H8S11_04005</name>
</gene>
<dbReference type="Proteomes" id="UP000628736">
    <property type="component" value="Unassembled WGS sequence"/>
</dbReference>
<keyword evidence="1" id="KW-0812">Transmembrane</keyword>
<dbReference type="EMBL" id="JACOPO010000002">
    <property type="protein sequence ID" value="MBC5721978.1"/>
    <property type="molecule type" value="Genomic_DNA"/>
</dbReference>
<proteinExistence type="predicted"/>